<proteinExistence type="predicted"/>
<reference evidence="1" key="1">
    <citation type="submission" date="2020-10" db="EMBL/GenBank/DDBJ databases">
        <authorList>
            <person name="Gilroy R."/>
        </authorList>
    </citation>
    <scope>NUCLEOTIDE SEQUENCE</scope>
    <source>
        <strain evidence="1">CHK199-13235</strain>
    </source>
</reference>
<evidence type="ECO:0000313" key="2">
    <source>
        <dbReference type="Proteomes" id="UP000824002"/>
    </source>
</evidence>
<reference evidence="1" key="2">
    <citation type="journal article" date="2021" name="PeerJ">
        <title>Extensive microbial diversity within the chicken gut microbiome revealed by metagenomics and culture.</title>
        <authorList>
            <person name="Gilroy R."/>
            <person name="Ravi A."/>
            <person name="Getino M."/>
            <person name="Pursley I."/>
            <person name="Horton D.L."/>
            <person name="Alikhan N.F."/>
            <person name="Baker D."/>
            <person name="Gharbi K."/>
            <person name="Hall N."/>
            <person name="Watson M."/>
            <person name="Adriaenssens E.M."/>
            <person name="Foster-Nyarko E."/>
            <person name="Jarju S."/>
            <person name="Secka A."/>
            <person name="Antonio M."/>
            <person name="Oren A."/>
            <person name="Chaudhuri R.R."/>
            <person name="La Ragione R."/>
            <person name="Hildebrand F."/>
            <person name="Pallen M.J."/>
        </authorList>
    </citation>
    <scope>NUCLEOTIDE SEQUENCE</scope>
    <source>
        <strain evidence="1">CHK199-13235</strain>
    </source>
</reference>
<dbReference type="InterPro" id="IPR052913">
    <property type="entry name" value="Glycopeptide_resist_protein"/>
</dbReference>
<dbReference type="Proteomes" id="UP000824002">
    <property type="component" value="Unassembled WGS sequence"/>
</dbReference>
<sequence>MSRRLFCELGPWAYRISTAKEILLRDCRDLFSRTKFARERSPSLLPAVICRHSSLIRRTLGDVDQILQENKAENLRLAVPHVDKILIRPGETFSFWKLVGNCTAKKGYREGLVIKGGVPDRGIGGGMCQFTNLLHWMALHSPLEITEHHHHNGVDLFPDYGRKVPFGCGTSILYNYRDYRLYNPTGQTFQFTVWLDEKNLNGELRAQRALDAAYHIREKDAYFVQEPDGNWYRHNQIYQYVVDKKSGNIIRNQMILENHSRVLYDPSLIPPASIRREAE</sequence>
<evidence type="ECO:0000313" key="1">
    <source>
        <dbReference type="EMBL" id="HIS77024.1"/>
    </source>
</evidence>
<dbReference type="Pfam" id="PF04294">
    <property type="entry name" value="VanW"/>
    <property type="match status" value="1"/>
</dbReference>
<comment type="caution">
    <text evidence="1">The sequence shown here is derived from an EMBL/GenBank/DDBJ whole genome shotgun (WGS) entry which is preliminary data.</text>
</comment>
<protein>
    <submittedName>
        <fullName evidence="1">VanW family protein</fullName>
    </submittedName>
</protein>
<dbReference type="EMBL" id="DVJP01000064">
    <property type="protein sequence ID" value="HIS77024.1"/>
    <property type="molecule type" value="Genomic_DNA"/>
</dbReference>
<dbReference type="PANTHER" id="PTHR35788:SF1">
    <property type="entry name" value="EXPORTED PROTEIN"/>
    <property type="match status" value="1"/>
</dbReference>
<gene>
    <name evidence="1" type="ORF">IAB51_09515</name>
</gene>
<dbReference type="PANTHER" id="PTHR35788">
    <property type="entry name" value="EXPORTED PROTEIN-RELATED"/>
    <property type="match status" value="1"/>
</dbReference>
<organism evidence="1 2">
    <name type="scientific">Candidatus Merdivicinus excrementipullorum</name>
    <dbReference type="NCBI Taxonomy" id="2840867"/>
    <lineage>
        <taxon>Bacteria</taxon>
        <taxon>Bacillati</taxon>
        <taxon>Bacillota</taxon>
        <taxon>Clostridia</taxon>
        <taxon>Eubacteriales</taxon>
        <taxon>Oscillospiraceae</taxon>
        <taxon>Oscillospiraceae incertae sedis</taxon>
        <taxon>Candidatus Merdivicinus</taxon>
    </lineage>
</organism>
<dbReference type="InterPro" id="IPR007391">
    <property type="entry name" value="Vancomycin_resist_VanW"/>
</dbReference>
<name>A0A9D1FNX4_9FIRM</name>
<accession>A0A9D1FNX4</accession>
<dbReference type="AlphaFoldDB" id="A0A9D1FNX4"/>